<name>A0A5J9V1J5_9POAL</name>
<sequence length="182" mass="19549">MQLLGDKLGGVKVVRRNSGDPFSEALLDLAVVDIGELVHAAQVDHHRLVERRRGHPLERALEHLDGVAEVPRVHEAERLVVQRHGVRGVRLDAALVLPHRRREVLGHDALERAVASQEVGVLRGVGGVGGHGLHVAEGSGGRGEVADLHMCVGEAGEEYRVARLAGGYVGQERECDIELAVG</sequence>
<organism evidence="1 2">
    <name type="scientific">Eragrostis curvula</name>
    <name type="common">weeping love grass</name>
    <dbReference type="NCBI Taxonomy" id="38414"/>
    <lineage>
        <taxon>Eukaryota</taxon>
        <taxon>Viridiplantae</taxon>
        <taxon>Streptophyta</taxon>
        <taxon>Embryophyta</taxon>
        <taxon>Tracheophyta</taxon>
        <taxon>Spermatophyta</taxon>
        <taxon>Magnoliopsida</taxon>
        <taxon>Liliopsida</taxon>
        <taxon>Poales</taxon>
        <taxon>Poaceae</taxon>
        <taxon>PACMAD clade</taxon>
        <taxon>Chloridoideae</taxon>
        <taxon>Eragrostideae</taxon>
        <taxon>Eragrostidinae</taxon>
        <taxon>Eragrostis</taxon>
    </lineage>
</organism>
<proteinExistence type="predicted"/>
<dbReference type="AlphaFoldDB" id="A0A5J9V1J5"/>
<protein>
    <submittedName>
        <fullName evidence="1">Uncharacterized protein</fullName>
    </submittedName>
</protein>
<dbReference type="EMBL" id="RWGY01000011">
    <property type="protein sequence ID" value="TVU29786.1"/>
    <property type="molecule type" value="Genomic_DNA"/>
</dbReference>
<evidence type="ECO:0000313" key="1">
    <source>
        <dbReference type="EMBL" id="TVU29786.1"/>
    </source>
</evidence>
<feature type="non-terminal residue" evidence="1">
    <location>
        <position position="1"/>
    </location>
</feature>
<evidence type="ECO:0000313" key="2">
    <source>
        <dbReference type="Proteomes" id="UP000324897"/>
    </source>
</evidence>
<dbReference type="Proteomes" id="UP000324897">
    <property type="component" value="Chromosome 1"/>
</dbReference>
<comment type="caution">
    <text evidence="1">The sequence shown here is derived from an EMBL/GenBank/DDBJ whole genome shotgun (WGS) entry which is preliminary data.</text>
</comment>
<reference evidence="1 2" key="1">
    <citation type="journal article" date="2019" name="Sci. Rep.">
        <title>A high-quality genome of Eragrostis curvula grass provides insights into Poaceae evolution and supports new strategies to enhance forage quality.</title>
        <authorList>
            <person name="Carballo J."/>
            <person name="Santos B.A.C.M."/>
            <person name="Zappacosta D."/>
            <person name="Garbus I."/>
            <person name="Selva J.P."/>
            <person name="Gallo C.A."/>
            <person name="Diaz A."/>
            <person name="Albertini E."/>
            <person name="Caccamo M."/>
            <person name="Echenique V."/>
        </authorList>
    </citation>
    <scope>NUCLEOTIDE SEQUENCE [LARGE SCALE GENOMIC DNA]</scope>
    <source>
        <strain evidence="2">cv. Victoria</strain>
        <tissue evidence="1">Leaf</tissue>
    </source>
</reference>
<keyword evidence="2" id="KW-1185">Reference proteome</keyword>
<dbReference type="Gramene" id="TVU29786">
    <property type="protein sequence ID" value="TVU29786"/>
    <property type="gene ID" value="EJB05_21372"/>
</dbReference>
<gene>
    <name evidence="1" type="ORF">EJB05_21372</name>
</gene>
<accession>A0A5J9V1J5</accession>